<protein>
    <submittedName>
        <fullName evidence="1">Uncharacterized protein</fullName>
    </submittedName>
</protein>
<dbReference type="Proteomes" id="UP000515733">
    <property type="component" value="Chromosome"/>
</dbReference>
<proteinExistence type="predicted"/>
<reference evidence="1 2" key="1">
    <citation type="submission" date="2020-03" db="EMBL/GenBank/DDBJ databases">
        <authorList>
            <consortium name="Genoscope - CEA"/>
            <person name="William W."/>
        </authorList>
    </citation>
    <scope>NUCLEOTIDE SEQUENCE [LARGE SCALE GENOMIC DNA]</scope>
    <source>
        <strain evidence="2">DSM 16959</strain>
    </source>
</reference>
<name>A0A6S6XYE2_9PROT</name>
<dbReference type="AlphaFoldDB" id="A0A6S6XYE2"/>
<sequence length="226" mass="25722">MRRGYFQKAICYAATLAAGPGSSNKRFRSRLASRSRSNLIRWGCRATSADFWKRRKGMSVPTVFSVRGWERIGSVGDLRIRYLAALGQGERTRVWVVGCFDNPNHPLDPSDAESNRNELFALVWQLVRSDVRAIRERARVFLRALCRRTLRPFHRRDQQCTLERDACKPPVVNGSETPNVEVSGLRGFSRRSGEMRGVRPAWARCNGVEVPCGSTDMDSSWIHDNH</sequence>
<gene>
    <name evidence="1" type="ORF">DENOEST_2768</name>
</gene>
<evidence type="ECO:0000313" key="1">
    <source>
        <dbReference type="EMBL" id="CAB1369933.1"/>
    </source>
</evidence>
<dbReference type="KEGG" id="doe:DENOEST_2768"/>
<evidence type="ECO:0000313" key="2">
    <source>
        <dbReference type="Proteomes" id="UP000515733"/>
    </source>
</evidence>
<accession>A0A6S6XYE2</accession>
<dbReference type="EMBL" id="LR778301">
    <property type="protein sequence ID" value="CAB1369933.1"/>
    <property type="molecule type" value="Genomic_DNA"/>
</dbReference>
<organism evidence="1 2">
    <name type="scientific">Denitratisoma oestradiolicum</name>
    <dbReference type="NCBI Taxonomy" id="311182"/>
    <lineage>
        <taxon>Bacteria</taxon>
        <taxon>Pseudomonadati</taxon>
        <taxon>Pseudomonadota</taxon>
        <taxon>Betaproteobacteria</taxon>
        <taxon>Nitrosomonadales</taxon>
        <taxon>Sterolibacteriaceae</taxon>
        <taxon>Denitratisoma</taxon>
    </lineage>
</organism>
<keyword evidence="2" id="KW-1185">Reference proteome</keyword>